<dbReference type="Proteomes" id="UP000095285">
    <property type="component" value="Unassembled WGS sequence"/>
</dbReference>
<accession>A0A1I7VTZ1</accession>
<protein>
    <submittedName>
        <fullName evidence="3">Secreted protein</fullName>
    </submittedName>
</protein>
<gene>
    <name evidence="1 3" type="ORF">LOAG_12959</name>
</gene>
<evidence type="ECO:0000313" key="2">
    <source>
        <dbReference type="Proteomes" id="UP000095285"/>
    </source>
</evidence>
<evidence type="ECO:0000313" key="1">
    <source>
        <dbReference type="EMBL" id="EFO15550.1"/>
    </source>
</evidence>
<keyword evidence="2" id="KW-1185">Reference proteome</keyword>
<proteinExistence type="predicted"/>
<accession>A0A1S0TK82</accession>
<dbReference type="EMBL" id="JH712203">
    <property type="protein sequence ID" value="EFO15550.1"/>
    <property type="molecule type" value="Genomic_DNA"/>
</dbReference>
<reference evidence="3" key="2">
    <citation type="submission" date="2016-11" db="UniProtKB">
        <authorList>
            <consortium name="WormBaseParasite"/>
        </authorList>
    </citation>
    <scope>IDENTIFICATION</scope>
</reference>
<dbReference type="CTD" id="9950428"/>
<evidence type="ECO:0000313" key="3">
    <source>
        <dbReference type="WBParaSite" id="EN70_6201"/>
    </source>
</evidence>
<dbReference type="WBParaSite" id="EN70_6201">
    <property type="protein sequence ID" value="EN70_6201"/>
    <property type="gene ID" value="EN70_6201"/>
</dbReference>
<name>A0A1I7VTZ1_LOALO</name>
<dbReference type="GeneID" id="9950428"/>
<sequence>MTIVIVDVGFIFFSDLSVISPKERHECKADNGKGNYAFRRSKFPFTIPACVSQWDTSKRCRTCSQRKSESERGELLDDLKTVGERLNPSGDCVLTVATSLMFGCQDFCH</sequence>
<dbReference type="RefSeq" id="XP_003148519.1">
    <property type="nucleotide sequence ID" value="XM_003148471.1"/>
</dbReference>
<organism evidence="2 3">
    <name type="scientific">Loa loa</name>
    <name type="common">Eye worm</name>
    <name type="synonym">Filaria loa</name>
    <dbReference type="NCBI Taxonomy" id="7209"/>
    <lineage>
        <taxon>Eukaryota</taxon>
        <taxon>Metazoa</taxon>
        <taxon>Ecdysozoa</taxon>
        <taxon>Nematoda</taxon>
        <taxon>Chromadorea</taxon>
        <taxon>Rhabditida</taxon>
        <taxon>Spirurina</taxon>
        <taxon>Spiruromorpha</taxon>
        <taxon>Filarioidea</taxon>
        <taxon>Onchocercidae</taxon>
        <taxon>Loa</taxon>
    </lineage>
</organism>
<dbReference type="AlphaFoldDB" id="A0A1I7VTZ1"/>
<reference evidence="1 2" key="1">
    <citation type="submission" date="2012-04" db="EMBL/GenBank/DDBJ databases">
        <title>The Genome Sequence of Loa loa.</title>
        <authorList>
            <consortium name="The Broad Institute Genome Sequencing Platform"/>
            <consortium name="Broad Institute Genome Sequencing Center for Infectious Disease"/>
            <person name="Nutman T.B."/>
            <person name="Fink D.L."/>
            <person name="Russ C."/>
            <person name="Young S."/>
            <person name="Zeng Q."/>
            <person name="Gargeya S."/>
            <person name="Alvarado L."/>
            <person name="Berlin A."/>
            <person name="Chapman S.B."/>
            <person name="Chen Z."/>
            <person name="Freedman E."/>
            <person name="Gellesch M."/>
            <person name="Goldberg J."/>
            <person name="Griggs A."/>
            <person name="Gujja S."/>
            <person name="Heilman E.R."/>
            <person name="Heiman D."/>
            <person name="Howarth C."/>
            <person name="Mehta T."/>
            <person name="Neiman D."/>
            <person name="Pearson M."/>
            <person name="Roberts A."/>
            <person name="Saif S."/>
            <person name="Shea T."/>
            <person name="Shenoy N."/>
            <person name="Sisk P."/>
            <person name="Stolte C."/>
            <person name="Sykes S."/>
            <person name="White J."/>
            <person name="Yandava C."/>
            <person name="Haas B."/>
            <person name="Henn M.R."/>
            <person name="Nusbaum C."/>
            <person name="Birren B."/>
        </authorList>
    </citation>
    <scope>NUCLEOTIDE SEQUENCE [LARGE SCALE GENOMIC DNA]</scope>
</reference>
<dbReference type="KEGG" id="loa:LOAG_12959"/>